<comment type="caution">
    <text evidence="1">The sequence shown here is derived from an EMBL/GenBank/DDBJ whole genome shotgun (WGS) entry which is preliminary data.</text>
</comment>
<reference evidence="1" key="1">
    <citation type="submission" date="2021-01" db="EMBL/GenBank/DDBJ databases">
        <title>Whole genome shotgun sequence of Actinoplanes cyaneus NBRC 14990.</title>
        <authorList>
            <person name="Komaki H."/>
            <person name="Tamura T."/>
        </authorList>
    </citation>
    <scope>NUCLEOTIDE SEQUENCE</scope>
    <source>
        <strain evidence="1">NBRC 14990</strain>
    </source>
</reference>
<accession>A0A919M7Q7</accession>
<gene>
    <name evidence="1" type="ORF">Acy02nite_35550</name>
</gene>
<evidence type="ECO:0000313" key="1">
    <source>
        <dbReference type="EMBL" id="GID65674.1"/>
    </source>
</evidence>
<dbReference type="Proteomes" id="UP000619479">
    <property type="component" value="Unassembled WGS sequence"/>
</dbReference>
<evidence type="ECO:0000313" key="2">
    <source>
        <dbReference type="Proteomes" id="UP000619479"/>
    </source>
</evidence>
<dbReference type="EMBL" id="BOMH01000027">
    <property type="protein sequence ID" value="GID65674.1"/>
    <property type="molecule type" value="Genomic_DNA"/>
</dbReference>
<organism evidence="1 2">
    <name type="scientific">Actinoplanes cyaneus</name>
    <dbReference type="NCBI Taxonomy" id="52696"/>
    <lineage>
        <taxon>Bacteria</taxon>
        <taxon>Bacillati</taxon>
        <taxon>Actinomycetota</taxon>
        <taxon>Actinomycetes</taxon>
        <taxon>Micromonosporales</taxon>
        <taxon>Micromonosporaceae</taxon>
        <taxon>Actinoplanes</taxon>
    </lineage>
</organism>
<dbReference type="AlphaFoldDB" id="A0A919M7Q7"/>
<keyword evidence="2" id="KW-1185">Reference proteome</keyword>
<proteinExistence type="predicted"/>
<name>A0A919M7Q7_9ACTN</name>
<protein>
    <submittedName>
        <fullName evidence="1">Uncharacterized protein</fullName>
    </submittedName>
</protein>
<sequence>MDGWRIMERPGRLGSGRPLRVAEWDDTYGPGSWRLAWLIAGQYHDGNASLSLYEDAYFHLLHGSAETREALVSTACDVFVHDPSDTAAGLDYRHQDAPGHHLEDIAIRRCLVRLGVWFRGDQLVRLGGVDKDPDPGWLRSQLSPHRLPFHRPDLLVRPELTGWWLPGSVESFYQSNKFLLARAEG</sequence>